<dbReference type="PANTHER" id="PTHR14387">
    <property type="entry name" value="THADA/DEATH RECEPTOR INTERACTING PROTEIN"/>
    <property type="match status" value="1"/>
</dbReference>
<dbReference type="GO" id="GO:0030488">
    <property type="term" value="P:tRNA methylation"/>
    <property type="evidence" value="ECO:0007669"/>
    <property type="project" value="TreeGrafter"/>
</dbReference>
<feature type="domain" description="tRNA (32-2'-O)-methyltransferase regulator THADA-like TPR repeats region" evidence="5">
    <location>
        <begin position="479"/>
        <end position="712"/>
    </location>
</feature>
<dbReference type="EMBL" id="CAKOFQ010006936">
    <property type="protein sequence ID" value="CAH1983276.1"/>
    <property type="molecule type" value="Genomic_DNA"/>
</dbReference>
<evidence type="ECO:0000259" key="4">
    <source>
        <dbReference type="Pfam" id="PF10350"/>
    </source>
</evidence>
<feature type="domain" description="DUF2428" evidence="4">
    <location>
        <begin position="875"/>
        <end position="1114"/>
    </location>
</feature>
<dbReference type="InterPro" id="IPR019442">
    <property type="entry name" value="THADA/TRM732_DUF2428"/>
</dbReference>
<name>A0A9P0PGN3_ACAOB</name>
<dbReference type="Proteomes" id="UP001152888">
    <property type="component" value="Unassembled WGS sequence"/>
</dbReference>
<evidence type="ECO:0000256" key="3">
    <source>
        <dbReference type="ARBA" id="ARBA00035698"/>
    </source>
</evidence>
<dbReference type="Pfam" id="PF10350">
    <property type="entry name" value="DUF2428"/>
    <property type="match status" value="1"/>
</dbReference>
<evidence type="ECO:0000313" key="8">
    <source>
        <dbReference type="Proteomes" id="UP001152888"/>
    </source>
</evidence>
<dbReference type="InterPro" id="IPR016024">
    <property type="entry name" value="ARM-type_fold"/>
</dbReference>
<dbReference type="Pfam" id="PF25150">
    <property type="entry name" value="TPR_Trm732"/>
    <property type="match status" value="1"/>
</dbReference>
<reference evidence="7" key="1">
    <citation type="submission" date="2022-03" db="EMBL/GenBank/DDBJ databases">
        <authorList>
            <person name="Sayadi A."/>
        </authorList>
    </citation>
    <scope>NUCLEOTIDE SEQUENCE</scope>
</reference>
<organism evidence="7 8">
    <name type="scientific">Acanthoscelides obtectus</name>
    <name type="common">Bean weevil</name>
    <name type="synonym">Bruchus obtectus</name>
    <dbReference type="NCBI Taxonomy" id="200917"/>
    <lineage>
        <taxon>Eukaryota</taxon>
        <taxon>Metazoa</taxon>
        <taxon>Ecdysozoa</taxon>
        <taxon>Arthropoda</taxon>
        <taxon>Hexapoda</taxon>
        <taxon>Insecta</taxon>
        <taxon>Pterygota</taxon>
        <taxon>Neoptera</taxon>
        <taxon>Endopterygota</taxon>
        <taxon>Coleoptera</taxon>
        <taxon>Polyphaga</taxon>
        <taxon>Cucujiformia</taxon>
        <taxon>Chrysomeloidea</taxon>
        <taxon>Chrysomelidae</taxon>
        <taxon>Bruchinae</taxon>
        <taxon>Bruchini</taxon>
        <taxon>Acanthoscelides</taxon>
    </lineage>
</organism>
<evidence type="ECO:0000256" key="2">
    <source>
        <dbReference type="ARBA" id="ARBA00022694"/>
    </source>
</evidence>
<evidence type="ECO:0000313" key="7">
    <source>
        <dbReference type="EMBL" id="CAH1983276.1"/>
    </source>
</evidence>
<dbReference type="Pfam" id="PF25151">
    <property type="entry name" value="TPR_Trm732_C"/>
    <property type="match status" value="1"/>
</dbReference>
<dbReference type="InterPro" id="IPR056843">
    <property type="entry name" value="THADA-like_TPR"/>
</dbReference>
<dbReference type="InterPro" id="IPR051954">
    <property type="entry name" value="tRNA_methyltransferase_THADA"/>
</dbReference>
<dbReference type="GO" id="GO:0005829">
    <property type="term" value="C:cytosol"/>
    <property type="evidence" value="ECO:0007669"/>
    <property type="project" value="TreeGrafter"/>
</dbReference>
<gene>
    <name evidence="7" type="ORF">ACAOBT_LOCUS15483</name>
</gene>
<evidence type="ECO:0000259" key="5">
    <source>
        <dbReference type="Pfam" id="PF25150"/>
    </source>
</evidence>
<feature type="domain" description="tRNA (32-2'-O)-methyltransferase regulator THADA-like C-terminal TPR repeats region" evidence="6">
    <location>
        <begin position="1117"/>
        <end position="1269"/>
    </location>
</feature>
<dbReference type="PANTHER" id="PTHR14387:SF7">
    <property type="entry name" value="THYROID ADENOMA-ASSOCIATED PROTEIN"/>
    <property type="match status" value="1"/>
</dbReference>
<keyword evidence="2" id="KW-0819">tRNA processing</keyword>
<proteinExistence type="inferred from homology"/>
<evidence type="ECO:0000256" key="1">
    <source>
        <dbReference type="ARBA" id="ARBA00010409"/>
    </source>
</evidence>
<protein>
    <recommendedName>
        <fullName evidence="3">tRNA (32-2'-O)-methyltransferase regulator THADA</fullName>
    </recommendedName>
</protein>
<evidence type="ECO:0000259" key="6">
    <source>
        <dbReference type="Pfam" id="PF25151"/>
    </source>
</evidence>
<dbReference type="OrthoDB" id="73997at2759"/>
<comment type="caution">
    <text evidence="7">The sequence shown here is derived from an EMBL/GenBank/DDBJ whole genome shotgun (WGS) entry which is preliminary data.</text>
</comment>
<dbReference type="InterPro" id="IPR056842">
    <property type="entry name" value="THADA-like_TPR_C"/>
</dbReference>
<accession>A0A9P0PGN3</accession>
<comment type="similarity">
    <text evidence="1">Belongs to the THADA family.</text>
</comment>
<keyword evidence="8" id="KW-1185">Reference proteome</keyword>
<dbReference type="SUPFAM" id="SSF48371">
    <property type="entry name" value="ARM repeat"/>
    <property type="match status" value="1"/>
</dbReference>
<sequence length="1816" mass="209921">MCSIEILESGGIQFDFEFTSEPISLPENGNLANILQELKKATKENDQKKFIKELVDFYKGSTDSQTEKDARNAVLDVFSQFSNKKVLKKYLQNVVGKLGLYDMIMTNAEKDIFIMLGDKKCNIPHWLNLCNFVCVMQNYPNFNYDMTIKKLFSLYLVIFEQFAVQLCANKEFSDMEKLSLLLNSVTKEMVTLFGKNVVYVENVYVRLVIYSYKILVNERVGFDLKVKVGLILTHCLESMPESYRNNFIHKDCPVLDFFEEFSNKTTIVLSEIKLDLQREEESTIVLYSSMLSVIPQNKLVNLKVKDRSLMSILYSNLICCAKRRTGDSHIVVEISRTLSIKAKQLITIPKELIKPMFLEGIAFVWFHIDHFIDTVRNYAKAIYTELIDVASYHRSNGHTELINIFIEKVKVLRSTHVLRFIALEYITNRISAEYLLTNFEHVQNSLISLLLRPVISEQASKTYICIMEKHFTETNREIWISNWVMPIGRLLRDYKDVTNAYQTIIIAAFKLYPAILRIIFPAQHMGITQEYGVLLKCLRHARQHGLESKIEMFDNMQNYWRGLVDKEKMIRFMVHQNDEIRLSALASIVESQKTTALFLTWELDYLRVFMRYNITSHTPCIRKQIVTLYKKALTRYSAGMHAVVKDIEMWSRRQIKQGPTVLEQIYTDIKTSYGSFIVKFTKQLIKYLTFDANYPRRATSLELLLVLKDMVAKEEWMSYWTEEDVKNCHCILYDGYESNKKMALEILITLPPGYIGFTDVDSTLAYIKRCMTCSLSLKPSETLTAAYLLEMCTYSPYFKDIVGRLDEKSGKLVLDKVPDIDMIVILISKLMAQRKEIGSRVTEGKVAFYGILLSIRYILEKRNLSEGNESYTRLFGHISTVCLELKDAIMPIVCNPSPEGYIPENDVIHKEGDASFKAQATLVYAWRTMKEMTLLLAEMVEQTVKLEDQQRMLDETMLIKIGEFFINVFIESKHRGVYEQAFVGFRMICGSFWRSSNPKLNTLPKVWLQDALDLCSGESKNENLCVTRRSAGVPFLVTALLSSEPVIDKKRFHECVGILFKTCRNTDAKNVKSRTICMNTLTAICRLSSLGECVASYVGFGMLIAISGFSSPAWGIRNAATLLFSCLITRIFGVQRTQDSENLSIKNRMTVKVFFSRYPEVFKGLLQQLAEEIKKRNSLMLHPILMIICRLYPSQFEGQSDKVDMYIRHLMVCLSNPVYKTRELAARATVSLLNCDQIVEQFDKLFSSLKRPSIKDNECHGILLQVRHLLDCEHIPKTLPLSLYIQHSIHLLPNVGVRHSHLTVTLYMEVLLAFLIRYPDYSDLNALKNLTLVLSRQIASNTMPLTCIEKFSQTRFLLLYYITLNKFQHMRITFATISSQIMCHLYGQDPNMKRFCLNILIHLNQRRKGCESVQALYRLRDIEIPKEIITVMDTMDKDSILRVLKHIHQYVSVFLRSELRHRHYIQKQDELLFFLLLMYYPCALRSFNQQKQKSLDELLNFCQAKDEDVISAAVTCISVFLTEVKYQGLQFNKLMDVLVESASPAASESRRYAVTDLLVVNYKLMFSKSQQLDGIDIQMLLNIVMVLLEDEEDNVRKNMSNFSVLYSQITSTHRMDAVHRCPVIPERAREDLLMLASTALPQKQAICFLFSWSCRTLVDTEVDSSGVFEVGERNVHVENIFYVYRCAKLLKSILWTLEDGLNYEDKSLLIEEQTLLVTQILVDSMLRYRSPMMNNRTVVTVIQTLRDLAKDLEEFEIGGDFITKFRKHYNEHVITYLTNFIESSDIISVKKILEMAYGPILGTSAHVEKLVIAKYV</sequence>